<dbReference type="GO" id="GO:0005506">
    <property type="term" value="F:iron ion binding"/>
    <property type="evidence" value="ECO:0007669"/>
    <property type="project" value="InterPro"/>
</dbReference>
<evidence type="ECO:0000256" key="7">
    <source>
        <dbReference type="PIRSR" id="PIRSR602401-1"/>
    </source>
</evidence>
<organism evidence="9">
    <name type="scientific">Magallana gigas</name>
    <name type="common">Pacific oyster</name>
    <name type="synonym">Crassostrea gigas</name>
    <dbReference type="NCBI Taxonomy" id="29159"/>
    <lineage>
        <taxon>Eukaryota</taxon>
        <taxon>Metazoa</taxon>
        <taxon>Spiralia</taxon>
        <taxon>Lophotrochozoa</taxon>
        <taxon>Mollusca</taxon>
        <taxon>Bivalvia</taxon>
        <taxon>Autobranchia</taxon>
        <taxon>Pteriomorphia</taxon>
        <taxon>Ostreida</taxon>
        <taxon>Ostreoidea</taxon>
        <taxon>Ostreidae</taxon>
        <taxon>Magallana</taxon>
    </lineage>
</organism>
<evidence type="ECO:0000256" key="6">
    <source>
        <dbReference type="ARBA" id="ARBA00023033"/>
    </source>
</evidence>
<gene>
    <name evidence="9" type="ORF">CGI_10002901</name>
</gene>
<reference evidence="9" key="1">
    <citation type="journal article" date="2012" name="Nature">
        <title>The oyster genome reveals stress adaptation and complexity of shell formation.</title>
        <authorList>
            <person name="Zhang G."/>
            <person name="Fang X."/>
            <person name="Guo X."/>
            <person name="Li L."/>
            <person name="Luo R."/>
            <person name="Xu F."/>
            <person name="Yang P."/>
            <person name="Zhang L."/>
            <person name="Wang X."/>
            <person name="Qi H."/>
            <person name="Xiong Z."/>
            <person name="Que H."/>
            <person name="Xie Y."/>
            <person name="Holland P.W."/>
            <person name="Paps J."/>
            <person name="Zhu Y."/>
            <person name="Wu F."/>
            <person name="Chen Y."/>
            <person name="Wang J."/>
            <person name="Peng C."/>
            <person name="Meng J."/>
            <person name="Yang L."/>
            <person name="Liu J."/>
            <person name="Wen B."/>
            <person name="Zhang N."/>
            <person name="Huang Z."/>
            <person name="Zhu Q."/>
            <person name="Feng Y."/>
            <person name="Mount A."/>
            <person name="Hedgecock D."/>
            <person name="Xu Z."/>
            <person name="Liu Y."/>
            <person name="Domazet-Loso T."/>
            <person name="Du Y."/>
            <person name="Sun X."/>
            <person name="Zhang S."/>
            <person name="Liu B."/>
            <person name="Cheng P."/>
            <person name="Jiang X."/>
            <person name="Li J."/>
            <person name="Fan D."/>
            <person name="Wang W."/>
            <person name="Fu W."/>
            <person name="Wang T."/>
            <person name="Wang B."/>
            <person name="Zhang J."/>
            <person name="Peng Z."/>
            <person name="Li Y."/>
            <person name="Li N."/>
            <person name="Wang J."/>
            <person name="Chen M."/>
            <person name="He Y."/>
            <person name="Tan F."/>
            <person name="Song X."/>
            <person name="Zheng Q."/>
            <person name="Huang R."/>
            <person name="Yang H."/>
            <person name="Du X."/>
            <person name="Chen L."/>
            <person name="Yang M."/>
            <person name="Gaffney P.M."/>
            <person name="Wang S."/>
            <person name="Luo L."/>
            <person name="She Z."/>
            <person name="Ming Y."/>
            <person name="Huang W."/>
            <person name="Zhang S."/>
            <person name="Huang B."/>
            <person name="Zhang Y."/>
            <person name="Qu T."/>
            <person name="Ni P."/>
            <person name="Miao G."/>
            <person name="Wang J."/>
            <person name="Wang Q."/>
            <person name="Steinberg C.E."/>
            <person name="Wang H."/>
            <person name="Li N."/>
            <person name="Qian L."/>
            <person name="Zhang G."/>
            <person name="Li Y."/>
            <person name="Yang H."/>
            <person name="Liu X."/>
            <person name="Wang J."/>
            <person name="Yin Y."/>
            <person name="Wang J."/>
        </authorList>
    </citation>
    <scope>NUCLEOTIDE SEQUENCE [LARGE SCALE GENOMIC DNA]</scope>
    <source>
        <strain evidence="9">05x7-T-G4-1.051#20</strain>
    </source>
</reference>
<dbReference type="EMBL" id="JH815887">
    <property type="protein sequence ID" value="EKC22039.1"/>
    <property type="molecule type" value="Genomic_DNA"/>
</dbReference>
<evidence type="ECO:0000313" key="9">
    <source>
        <dbReference type="EMBL" id="EKC22039.1"/>
    </source>
</evidence>
<dbReference type="Gene3D" id="1.10.630.10">
    <property type="entry name" value="Cytochrome P450"/>
    <property type="match status" value="2"/>
</dbReference>
<dbReference type="Pfam" id="PF00067">
    <property type="entry name" value="p450"/>
    <property type="match status" value="2"/>
</dbReference>
<evidence type="ECO:0000256" key="1">
    <source>
        <dbReference type="ARBA" id="ARBA00010617"/>
    </source>
</evidence>
<evidence type="ECO:0000256" key="4">
    <source>
        <dbReference type="ARBA" id="ARBA00023002"/>
    </source>
</evidence>
<dbReference type="AlphaFoldDB" id="K1PT58"/>
<dbReference type="InterPro" id="IPR002401">
    <property type="entry name" value="Cyt_P450_E_grp-I"/>
</dbReference>
<keyword evidence="2 7" id="KW-0349">Heme</keyword>
<dbReference type="GO" id="GO:0020037">
    <property type="term" value="F:heme binding"/>
    <property type="evidence" value="ECO:0007669"/>
    <property type="project" value="InterPro"/>
</dbReference>
<comment type="similarity">
    <text evidence="1 8">Belongs to the cytochrome P450 family.</text>
</comment>
<dbReference type="GO" id="GO:0042448">
    <property type="term" value="P:progesterone metabolic process"/>
    <property type="evidence" value="ECO:0007669"/>
    <property type="project" value="TreeGrafter"/>
</dbReference>
<dbReference type="SUPFAM" id="SSF48264">
    <property type="entry name" value="Cytochrome P450"/>
    <property type="match status" value="1"/>
</dbReference>
<dbReference type="PRINTS" id="PR00463">
    <property type="entry name" value="EP450I"/>
</dbReference>
<evidence type="ECO:0000256" key="5">
    <source>
        <dbReference type="ARBA" id="ARBA00023004"/>
    </source>
</evidence>
<protein>
    <submittedName>
        <fullName evidence="9">Cytochrome P450 1A1</fullName>
    </submittedName>
</protein>
<dbReference type="PANTHER" id="PTHR24289:SF1">
    <property type="entry name" value="STEROID 17-ALPHA-HYDROXYLASE_17,20 LYASE"/>
    <property type="match status" value="1"/>
</dbReference>
<dbReference type="HOGENOM" id="CLU_001570_22_3_1"/>
<dbReference type="PROSITE" id="PS00086">
    <property type="entry name" value="CYTOCHROME_P450"/>
    <property type="match status" value="1"/>
</dbReference>
<dbReference type="PANTHER" id="PTHR24289">
    <property type="entry name" value="STEROID 17-ALPHA-HYDROXYLASE/17,20 LYASE"/>
    <property type="match status" value="1"/>
</dbReference>
<dbReference type="GO" id="GO:0004508">
    <property type="term" value="F:steroid 17-alpha-monooxygenase activity"/>
    <property type="evidence" value="ECO:0007669"/>
    <property type="project" value="TreeGrafter"/>
</dbReference>
<proteinExistence type="inferred from homology"/>
<evidence type="ECO:0000256" key="3">
    <source>
        <dbReference type="ARBA" id="ARBA00022723"/>
    </source>
</evidence>
<dbReference type="InParanoid" id="K1PT58"/>
<dbReference type="InterPro" id="IPR001128">
    <property type="entry name" value="Cyt_P450"/>
</dbReference>
<keyword evidence="5 7" id="KW-0408">Iron</keyword>
<sequence>MAVLLFIVLCVLIGAFILFRKRSRQIPGPIGKSLIGNVSDLNLKSLHIKLFEWNQQYGDIFQFSIFSKKFVVINSSDVLREAFLKEPNASIFAARPEMFFAKYFYKNSDLAFSSLDPTWNKRKKLVHQKLNAYGEGLLRLEKQINRNLTALMEEIQLIEGQSIDPASMIEDFISNTVETLVLGKVYGKHAGFQGIMEKIDSLENEVSNIGPDMSENPEDNGMYQSLKKVLEEKDETGHYWFMDENLWGIIITIFGGAYLTTRGTIMSMLHILAKRPDVQKSLQTEIDNVIGDVREPEIRDRQQCPLVEAFVLETLRQISHTPLAMHSIREATSIAGHHVEKNTSTSNRFYLIREIPSTRWKPASDPVRKRFLLFGTGRRSCPGEVFAKSRLFLFLSTLLQSFNVMEPEDHSLPEFDPREMDSGLILQPKPFKIRFERRKQRF</sequence>
<feature type="binding site" description="axial binding residue" evidence="7">
    <location>
        <position position="381"/>
    </location>
    <ligand>
        <name>heme</name>
        <dbReference type="ChEBI" id="CHEBI:30413"/>
    </ligand>
    <ligandPart>
        <name>Fe</name>
        <dbReference type="ChEBI" id="CHEBI:18248"/>
    </ligandPart>
</feature>
<accession>K1PT58</accession>
<evidence type="ECO:0000256" key="8">
    <source>
        <dbReference type="RuleBase" id="RU000461"/>
    </source>
</evidence>
<keyword evidence="6 8" id="KW-0503">Monooxygenase</keyword>
<keyword evidence="3 7" id="KW-0479">Metal-binding</keyword>
<keyword evidence="4 8" id="KW-0560">Oxidoreductase</keyword>
<dbReference type="InterPro" id="IPR036396">
    <property type="entry name" value="Cyt_P450_sf"/>
</dbReference>
<dbReference type="GO" id="GO:0042446">
    <property type="term" value="P:hormone biosynthetic process"/>
    <property type="evidence" value="ECO:0007669"/>
    <property type="project" value="TreeGrafter"/>
</dbReference>
<dbReference type="InterPro" id="IPR017972">
    <property type="entry name" value="Cyt_P450_CS"/>
</dbReference>
<evidence type="ECO:0000256" key="2">
    <source>
        <dbReference type="ARBA" id="ARBA00022617"/>
    </source>
</evidence>
<comment type="cofactor">
    <cofactor evidence="7">
        <name>heme</name>
        <dbReference type="ChEBI" id="CHEBI:30413"/>
    </cofactor>
</comment>
<dbReference type="PRINTS" id="PR00385">
    <property type="entry name" value="P450"/>
</dbReference>
<name>K1PT58_MAGGI</name>